<dbReference type="InterPro" id="IPR050087">
    <property type="entry name" value="AON_synthase_class-II"/>
</dbReference>
<proteinExistence type="inferred from homology"/>
<dbReference type="RefSeq" id="WP_317082477.1">
    <property type="nucleotide sequence ID" value="NZ_CP136594.1"/>
</dbReference>
<accession>A0AA97FAH5</accession>
<evidence type="ECO:0000313" key="7">
    <source>
        <dbReference type="Proteomes" id="UP001302429"/>
    </source>
</evidence>
<dbReference type="InterPro" id="IPR015424">
    <property type="entry name" value="PyrdxlP-dep_Trfase"/>
</dbReference>
<dbReference type="KEGG" id="acoa:RB602_01970"/>
<dbReference type="PROSITE" id="PS00599">
    <property type="entry name" value="AA_TRANSFER_CLASS_2"/>
    <property type="match status" value="1"/>
</dbReference>
<gene>
    <name evidence="6" type="ORF">RB602_01970</name>
</gene>
<dbReference type="Pfam" id="PF00155">
    <property type="entry name" value="Aminotran_1_2"/>
    <property type="match status" value="1"/>
</dbReference>
<dbReference type="InterPro" id="IPR015421">
    <property type="entry name" value="PyrdxlP-dep_Trfase_major"/>
</dbReference>
<feature type="domain" description="Aminotransferase class I/classII large" evidence="5">
    <location>
        <begin position="29"/>
        <end position="372"/>
    </location>
</feature>
<keyword evidence="7" id="KW-1185">Reference proteome</keyword>
<comment type="similarity">
    <text evidence="4">Belongs to the class-II pyridoxal-phosphate-dependent aminotransferase family.</text>
</comment>
<evidence type="ECO:0000256" key="3">
    <source>
        <dbReference type="ARBA" id="ARBA00022898"/>
    </source>
</evidence>
<dbReference type="PANTHER" id="PTHR13693:SF3">
    <property type="entry name" value="LD36009P"/>
    <property type="match status" value="1"/>
</dbReference>
<evidence type="ECO:0000259" key="5">
    <source>
        <dbReference type="Pfam" id="PF00155"/>
    </source>
</evidence>
<dbReference type="GO" id="GO:0030170">
    <property type="term" value="F:pyridoxal phosphate binding"/>
    <property type="evidence" value="ECO:0007669"/>
    <property type="project" value="InterPro"/>
</dbReference>
<dbReference type="Proteomes" id="UP001302429">
    <property type="component" value="Chromosome"/>
</dbReference>
<evidence type="ECO:0000256" key="1">
    <source>
        <dbReference type="ARBA" id="ARBA00001933"/>
    </source>
</evidence>
<dbReference type="SUPFAM" id="SSF53383">
    <property type="entry name" value="PLP-dependent transferases"/>
    <property type="match status" value="1"/>
</dbReference>
<dbReference type="AlphaFoldDB" id="A0AA97FAH5"/>
<keyword evidence="2" id="KW-0808">Transferase</keyword>
<dbReference type="EMBL" id="CP136594">
    <property type="protein sequence ID" value="WOE75505.1"/>
    <property type="molecule type" value="Genomic_DNA"/>
</dbReference>
<dbReference type="GO" id="GO:0008483">
    <property type="term" value="F:transaminase activity"/>
    <property type="evidence" value="ECO:0007669"/>
    <property type="project" value="UniProtKB-KW"/>
</dbReference>
<organism evidence="6 7">
    <name type="scientific">Alterisphingorhabdus coralli</name>
    <dbReference type="NCBI Taxonomy" id="3071408"/>
    <lineage>
        <taxon>Bacteria</taxon>
        <taxon>Pseudomonadati</taxon>
        <taxon>Pseudomonadota</taxon>
        <taxon>Alphaproteobacteria</taxon>
        <taxon>Sphingomonadales</taxon>
        <taxon>Sphingomonadaceae</taxon>
        <taxon>Alterisphingorhabdus (ex Yan et al. 2024)</taxon>
    </lineage>
</organism>
<dbReference type="InterPro" id="IPR001917">
    <property type="entry name" value="Aminotrans_II_pyridoxalP_BS"/>
</dbReference>
<keyword evidence="3 4" id="KW-0663">Pyridoxal phosphate</keyword>
<dbReference type="Gene3D" id="3.90.1150.10">
    <property type="entry name" value="Aspartate Aminotransferase, domain 1"/>
    <property type="match status" value="1"/>
</dbReference>
<keyword evidence="6" id="KW-0032">Aminotransferase</keyword>
<dbReference type="InterPro" id="IPR004839">
    <property type="entry name" value="Aminotransferase_I/II_large"/>
</dbReference>
<comment type="cofactor">
    <cofactor evidence="1 4">
        <name>pyridoxal 5'-phosphate</name>
        <dbReference type="ChEBI" id="CHEBI:597326"/>
    </cofactor>
</comment>
<dbReference type="InterPro" id="IPR015422">
    <property type="entry name" value="PyrdxlP-dep_Trfase_small"/>
</dbReference>
<reference evidence="6 7" key="1">
    <citation type="submission" date="2023-10" db="EMBL/GenBank/DDBJ databases">
        <title>Complete genome sequence of a Sphingomonadaceae bacterium.</title>
        <authorList>
            <person name="Yan C."/>
        </authorList>
    </citation>
    <scope>NUCLEOTIDE SEQUENCE [LARGE SCALE GENOMIC DNA]</scope>
    <source>
        <strain evidence="6 7">SCSIO 66989</strain>
    </source>
</reference>
<dbReference type="PANTHER" id="PTHR13693">
    <property type="entry name" value="CLASS II AMINOTRANSFERASE/8-AMINO-7-OXONONANOATE SYNTHASE"/>
    <property type="match status" value="1"/>
</dbReference>
<evidence type="ECO:0000256" key="4">
    <source>
        <dbReference type="RuleBase" id="RU003693"/>
    </source>
</evidence>
<evidence type="ECO:0000256" key="2">
    <source>
        <dbReference type="ARBA" id="ARBA00022679"/>
    </source>
</evidence>
<protein>
    <submittedName>
        <fullName evidence="6">Pyridoxal phosphate-dependent aminotransferase family protein</fullName>
    </submittedName>
</protein>
<sequence length="378" mass="40291">MSKAAELEDFALYGGPVKAEVILDGKEVVNYGGCSYLGLTGHPVAEAAATKALEQYGLAASIARAYGVANPVLLELEQVAARFFGTEAAFCAAAGYLASPLAISALTDTNTRLYVDQVCHHSLVFGAQATGQPIERYTHNLGWDDPEALRDFVLQTLRPGEKPLFAMDGITGLLGDISPVPEFVRLADEFDGIVYVDDAHAVGVLGDNGRGTAEYFGIDSDRVCFGATFSKALGGLGGVIFGPEHFVARARSSAMARGSNLGSIPHAAAAIALMEHLMADKAPIQKLHRNIRVFKTLLQELGVSLPAFPTSISSFAFGSYDDHAAMQRNLLQDHGIFLCHSNYTGAGPEGLIRIAVFADHSDDHLDHLIRALTPYLSK</sequence>
<evidence type="ECO:0000313" key="6">
    <source>
        <dbReference type="EMBL" id="WOE75505.1"/>
    </source>
</evidence>
<dbReference type="Gene3D" id="3.40.640.10">
    <property type="entry name" value="Type I PLP-dependent aspartate aminotransferase-like (Major domain)"/>
    <property type="match status" value="1"/>
</dbReference>
<name>A0AA97FAH5_9SPHN</name>